<dbReference type="Proteomes" id="UP000308167">
    <property type="component" value="Unassembled WGS sequence"/>
</dbReference>
<feature type="transmembrane region" description="Helical" evidence="1">
    <location>
        <begin position="137"/>
        <end position="162"/>
    </location>
</feature>
<evidence type="ECO:0000313" key="3">
    <source>
        <dbReference type="Proteomes" id="UP000308167"/>
    </source>
</evidence>
<keyword evidence="1" id="KW-1133">Transmembrane helix</keyword>
<dbReference type="GeneID" id="86156340"/>
<keyword evidence="1" id="KW-0812">Transmembrane</keyword>
<proteinExistence type="predicted"/>
<keyword evidence="1" id="KW-0472">Membrane</keyword>
<dbReference type="EMBL" id="CABFKI010000015">
    <property type="protein sequence ID" value="VTU09360.1"/>
    <property type="molecule type" value="Genomic_DNA"/>
</dbReference>
<sequence length="185" mass="20964">MISVMTGLLYVIIALALGHLVYESIIAPNKRMALRAELLMIQMELHQMDIEELNENDKVVYHMINESVANLMTRLPKIDISLIFEMKKQYENDAKLRERLEKRHKMVLATENSELKSLLNQSQSVISNAFKANSGAWVMWIIPIAAVSIVMVSVQEFASGIITATSKQIRKLIPSPDIEDELLIA</sequence>
<keyword evidence="3" id="KW-1185">Reference proteome</keyword>
<evidence type="ECO:0000313" key="2">
    <source>
        <dbReference type="EMBL" id="VTU09360.1"/>
    </source>
</evidence>
<gene>
    <name evidence="2" type="ORF">SAMEA1410922_01974</name>
</gene>
<organism evidence="2 3">
    <name type="scientific">Actinobacillus porcinus</name>
    <dbReference type="NCBI Taxonomy" id="51048"/>
    <lineage>
        <taxon>Bacteria</taxon>
        <taxon>Pseudomonadati</taxon>
        <taxon>Pseudomonadota</taxon>
        <taxon>Gammaproteobacteria</taxon>
        <taxon>Pasteurellales</taxon>
        <taxon>Pasteurellaceae</taxon>
        <taxon>Actinobacillus</taxon>
    </lineage>
</organism>
<accession>A0ABY6TN11</accession>
<protein>
    <submittedName>
        <fullName evidence="2">Uncharacterized protein</fullName>
    </submittedName>
</protein>
<comment type="caution">
    <text evidence="2">The sequence shown here is derived from an EMBL/GenBank/DDBJ whole genome shotgun (WGS) entry which is preliminary data.</text>
</comment>
<evidence type="ECO:0000256" key="1">
    <source>
        <dbReference type="SAM" id="Phobius"/>
    </source>
</evidence>
<reference evidence="2 3" key="1">
    <citation type="submission" date="2019-05" db="EMBL/GenBank/DDBJ databases">
        <authorList>
            <consortium name="Pathogen Informatics"/>
        </authorList>
    </citation>
    <scope>NUCLEOTIDE SEQUENCE [LARGE SCALE GENOMIC DNA]</scope>
    <source>
        <strain evidence="2 3">NM319</strain>
    </source>
</reference>
<dbReference type="RefSeq" id="WP_135710966.1">
    <property type="nucleotide sequence ID" value="NZ_CABFKI010000015.1"/>
</dbReference>
<name>A0ABY6TN11_9PAST</name>